<feature type="signal peptide" evidence="1">
    <location>
        <begin position="1"/>
        <end position="23"/>
    </location>
</feature>
<dbReference type="AlphaFoldDB" id="A0A9D2ZVB9"/>
<reference evidence="3" key="2">
    <citation type="submission" date="2021-04" db="EMBL/GenBank/DDBJ databases">
        <authorList>
            <person name="Gilroy R."/>
        </authorList>
    </citation>
    <scope>NUCLEOTIDE SEQUENCE</scope>
    <source>
        <strain evidence="3">MalCec1-1739</strain>
    </source>
</reference>
<keyword evidence="1" id="KW-0732">Signal</keyword>
<protein>
    <submittedName>
        <fullName evidence="3">PCMD domain-containing protein</fullName>
    </submittedName>
</protein>
<sequence>MIKITKLLAMSLLAAMPAAAIYAQDKEEMLNCGNMDQWLVREIEESFVIGGNTKTLHEIAPYQVIKGDRPYTFNVKSPWATSNVMAKVAGIVKCSTSVFPEKRGDGKCARMETLVEQVKVLGMVDITVLASGSIFLGGVDEPIKNTKNPLGKLMMGVPFTKCPKALRFDYKAKLTGAPDRQKITGFGKERTVAGKDYPEVYLVLQKRWEDAEGNVYAKRIGTLSYRFPQSTDGWVNDFTLDIEYGDISSRGDLNEIERLTVDNPYYTKNSKGEVMPIREVGWGDAGDKPTHVVLRFSSSHGGAYIGSVGNTLWIDNVRFVY</sequence>
<feature type="domain" description="Putative carbohydrate metabolism" evidence="2">
    <location>
        <begin position="62"/>
        <end position="318"/>
    </location>
</feature>
<accession>A0A9D2ZVB9</accession>
<feature type="chain" id="PRO_5038920444" evidence="1">
    <location>
        <begin position="24"/>
        <end position="321"/>
    </location>
</feature>
<evidence type="ECO:0000313" key="4">
    <source>
        <dbReference type="Proteomes" id="UP000787625"/>
    </source>
</evidence>
<dbReference type="InterPro" id="IPR038653">
    <property type="entry name" value="Put_CMD_sf"/>
</dbReference>
<dbReference type="InterPro" id="IPR025112">
    <property type="entry name" value="PCMD"/>
</dbReference>
<dbReference type="Gene3D" id="2.60.120.890">
    <property type="entry name" value="BT2081, beta-jelly-roll domain"/>
    <property type="match status" value="1"/>
</dbReference>
<comment type="caution">
    <text evidence="3">The sequence shown here is derived from an EMBL/GenBank/DDBJ whole genome shotgun (WGS) entry which is preliminary data.</text>
</comment>
<name>A0A9D2ZVB9_9BACT</name>
<proteinExistence type="predicted"/>
<organism evidence="3 4">
    <name type="scientific">Candidatus Avibacteroides avistercoris</name>
    <dbReference type="NCBI Taxonomy" id="2840690"/>
    <lineage>
        <taxon>Bacteria</taxon>
        <taxon>Pseudomonadati</taxon>
        <taxon>Bacteroidota</taxon>
        <taxon>Bacteroidia</taxon>
        <taxon>Bacteroidales</taxon>
        <taxon>Bacteroidaceae</taxon>
        <taxon>Bacteroidaceae incertae sedis</taxon>
        <taxon>Candidatus Avibacteroides</taxon>
    </lineage>
</organism>
<dbReference type="Pfam" id="PF13201">
    <property type="entry name" value="PCMD"/>
    <property type="match status" value="1"/>
</dbReference>
<evidence type="ECO:0000313" key="3">
    <source>
        <dbReference type="EMBL" id="HJD53379.1"/>
    </source>
</evidence>
<evidence type="ECO:0000259" key="2">
    <source>
        <dbReference type="Pfam" id="PF13201"/>
    </source>
</evidence>
<reference evidence="3" key="1">
    <citation type="journal article" date="2021" name="PeerJ">
        <title>Extensive microbial diversity within the chicken gut microbiome revealed by metagenomics and culture.</title>
        <authorList>
            <person name="Gilroy R."/>
            <person name="Ravi A."/>
            <person name="Getino M."/>
            <person name="Pursley I."/>
            <person name="Horton D.L."/>
            <person name="Alikhan N.F."/>
            <person name="Baker D."/>
            <person name="Gharbi K."/>
            <person name="Hall N."/>
            <person name="Watson M."/>
            <person name="Adriaenssens E.M."/>
            <person name="Foster-Nyarko E."/>
            <person name="Jarju S."/>
            <person name="Secka A."/>
            <person name="Antonio M."/>
            <person name="Oren A."/>
            <person name="Chaudhuri R.R."/>
            <person name="La Ragione R."/>
            <person name="Hildebrand F."/>
            <person name="Pallen M.J."/>
        </authorList>
    </citation>
    <scope>NUCLEOTIDE SEQUENCE</scope>
    <source>
        <strain evidence="3">MalCec1-1739</strain>
    </source>
</reference>
<dbReference type="EMBL" id="DWUP01000154">
    <property type="protein sequence ID" value="HJD53379.1"/>
    <property type="molecule type" value="Genomic_DNA"/>
</dbReference>
<dbReference type="Proteomes" id="UP000787625">
    <property type="component" value="Unassembled WGS sequence"/>
</dbReference>
<gene>
    <name evidence="3" type="ORF">IAA93_06620</name>
</gene>
<evidence type="ECO:0000256" key="1">
    <source>
        <dbReference type="SAM" id="SignalP"/>
    </source>
</evidence>